<reference evidence="11 12" key="1">
    <citation type="submission" date="2019-03" db="EMBL/GenBank/DDBJ databases">
        <title>Genomic Encyclopedia of Type Strains, Phase IV (KMG-IV): sequencing the most valuable type-strain genomes for metagenomic binning, comparative biology and taxonomic classification.</title>
        <authorList>
            <person name="Goeker M."/>
        </authorList>
    </citation>
    <scope>NUCLEOTIDE SEQUENCE [LARGE SCALE GENOMIC DNA]</scope>
    <source>
        <strain evidence="11 12">DSM 12121</strain>
    </source>
</reference>
<keyword evidence="6" id="KW-1133">Transmembrane helix</keyword>
<comment type="subcellular location">
    <subcellularLocation>
        <location evidence="1">Cell membrane</location>
    </subcellularLocation>
</comment>
<evidence type="ECO:0000259" key="8">
    <source>
        <dbReference type="Pfam" id="PF25917"/>
    </source>
</evidence>
<dbReference type="Pfam" id="PF25876">
    <property type="entry name" value="HH_MFP_RND"/>
    <property type="match status" value="1"/>
</dbReference>
<evidence type="ECO:0000313" key="11">
    <source>
        <dbReference type="EMBL" id="TDN48984.1"/>
    </source>
</evidence>
<keyword evidence="6" id="KW-0812">Transmembrane</keyword>
<dbReference type="AlphaFoldDB" id="A0A4R6DW33"/>
<keyword evidence="4" id="KW-0997">Cell inner membrane</keyword>
<dbReference type="OrthoDB" id="9783047at2"/>
<evidence type="ECO:0000256" key="3">
    <source>
        <dbReference type="ARBA" id="ARBA00022475"/>
    </source>
</evidence>
<keyword evidence="5 6" id="KW-0472">Membrane</keyword>
<dbReference type="Pfam" id="PF25944">
    <property type="entry name" value="Beta-barrel_RND"/>
    <property type="match status" value="1"/>
</dbReference>
<dbReference type="Gene3D" id="1.10.287.470">
    <property type="entry name" value="Helix hairpin bin"/>
    <property type="match status" value="1"/>
</dbReference>
<dbReference type="SUPFAM" id="SSF111369">
    <property type="entry name" value="HlyD-like secretion proteins"/>
    <property type="match status" value="1"/>
</dbReference>
<dbReference type="Pfam" id="PF25989">
    <property type="entry name" value="YknX_C"/>
    <property type="match status" value="1"/>
</dbReference>
<dbReference type="InterPro" id="IPR006143">
    <property type="entry name" value="RND_pump_MFP"/>
</dbReference>
<dbReference type="InterPro" id="IPR058625">
    <property type="entry name" value="MdtA-like_BSH"/>
</dbReference>
<evidence type="ECO:0000256" key="6">
    <source>
        <dbReference type="SAM" id="Phobius"/>
    </source>
</evidence>
<accession>A0A4R6DW33</accession>
<dbReference type="EMBL" id="SNVV01000013">
    <property type="protein sequence ID" value="TDN48984.1"/>
    <property type="molecule type" value="Genomic_DNA"/>
</dbReference>
<name>A0A4R6DW33_9RHOO</name>
<evidence type="ECO:0000256" key="4">
    <source>
        <dbReference type="ARBA" id="ARBA00022519"/>
    </source>
</evidence>
<dbReference type="GO" id="GO:0015562">
    <property type="term" value="F:efflux transmembrane transporter activity"/>
    <property type="evidence" value="ECO:0007669"/>
    <property type="project" value="TreeGrafter"/>
</dbReference>
<dbReference type="InterPro" id="IPR058624">
    <property type="entry name" value="MdtA-like_HH"/>
</dbReference>
<proteinExistence type="inferred from homology"/>
<dbReference type="NCBIfam" id="NF008589">
    <property type="entry name" value="PRK11556.1"/>
    <property type="match status" value="1"/>
</dbReference>
<dbReference type="Gene3D" id="2.40.420.20">
    <property type="match status" value="1"/>
</dbReference>
<dbReference type="PANTHER" id="PTHR30469">
    <property type="entry name" value="MULTIDRUG RESISTANCE PROTEIN MDTA"/>
    <property type="match status" value="1"/>
</dbReference>
<dbReference type="GO" id="GO:1990281">
    <property type="term" value="C:efflux pump complex"/>
    <property type="evidence" value="ECO:0007669"/>
    <property type="project" value="TreeGrafter"/>
</dbReference>
<dbReference type="NCBIfam" id="TIGR01730">
    <property type="entry name" value="RND_mfp"/>
    <property type="match status" value="1"/>
</dbReference>
<evidence type="ECO:0000259" key="9">
    <source>
        <dbReference type="Pfam" id="PF25944"/>
    </source>
</evidence>
<evidence type="ECO:0000259" key="7">
    <source>
        <dbReference type="Pfam" id="PF25876"/>
    </source>
</evidence>
<evidence type="ECO:0000259" key="10">
    <source>
        <dbReference type="Pfam" id="PF25989"/>
    </source>
</evidence>
<evidence type="ECO:0000256" key="2">
    <source>
        <dbReference type="ARBA" id="ARBA00009477"/>
    </source>
</evidence>
<dbReference type="Pfam" id="PF25917">
    <property type="entry name" value="BSH_RND"/>
    <property type="match status" value="1"/>
</dbReference>
<feature type="domain" description="Multidrug resistance protein MdtA-like alpha-helical hairpin" evidence="7">
    <location>
        <begin position="119"/>
        <end position="188"/>
    </location>
</feature>
<dbReference type="Gene3D" id="2.40.30.170">
    <property type="match status" value="1"/>
</dbReference>
<protein>
    <submittedName>
        <fullName evidence="11">Multidrug efflux system membrane fusion protein</fullName>
    </submittedName>
</protein>
<feature type="transmembrane region" description="Helical" evidence="6">
    <location>
        <begin position="12"/>
        <end position="33"/>
    </location>
</feature>
<evidence type="ECO:0000313" key="12">
    <source>
        <dbReference type="Proteomes" id="UP000295129"/>
    </source>
</evidence>
<dbReference type="Gene3D" id="2.40.50.100">
    <property type="match status" value="1"/>
</dbReference>
<dbReference type="Proteomes" id="UP000295129">
    <property type="component" value="Unassembled WGS sequence"/>
</dbReference>
<evidence type="ECO:0000256" key="5">
    <source>
        <dbReference type="ARBA" id="ARBA00023136"/>
    </source>
</evidence>
<feature type="domain" description="Multidrug resistance protein MdtA-like beta-barrel" evidence="9">
    <location>
        <begin position="225"/>
        <end position="307"/>
    </location>
</feature>
<comment type="similarity">
    <text evidence="2">Belongs to the membrane fusion protein (MFP) (TC 8.A.1) family.</text>
</comment>
<evidence type="ECO:0000256" key="1">
    <source>
        <dbReference type="ARBA" id="ARBA00004236"/>
    </source>
</evidence>
<feature type="domain" description="YknX-like C-terminal permuted SH3-like" evidence="10">
    <location>
        <begin position="313"/>
        <end position="381"/>
    </location>
</feature>
<dbReference type="PANTHER" id="PTHR30469:SF12">
    <property type="entry name" value="MULTIDRUG RESISTANCE PROTEIN MDTA"/>
    <property type="match status" value="1"/>
</dbReference>
<dbReference type="InterPro" id="IPR058637">
    <property type="entry name" value="YknX-like_C"/>
</dbReference>
<feature type="domain" description="Multidrug resistance protein MdtA-like barrel-sandwich hybrid" evidence="8">
    <location>
        <begin position="79"/>
        <end position="220"/>
    </location>
</feature>
<keyword evidence="12" id="KW-1185">Reference proteome</keyword>
<dbReference type="RefSeq" id="WP_133593120.1">
    <property type="nucleotide sequence ID" value="NZ_SNVV01000013.1"/>
</dbReference>
<keyword evidence="3" id="KW-1003">Cell membrane</keyword>
<comment type="caution">
    <text evidence="11">The sequence shown here is derived from an EMBL/GenBank/DDBJ whole genome shotgun (WGS) entry which is preliminary data.</text>
</comment>
<organism evidence="11 12">
    <name type="scientific">Azoarcus indigens</name>
    <dbReference type="NCBI Taxonomy" id="29545"/>
    <lineage>
        <taxon>Bacteria</taxon>
        <taxon>Pseudomonadati</taxon>
        <taxon>Pseudomonadota</taxon>
        <taxon>Betaproteobacteria</taxon>
        <taxon>Rhodocyclales</taxon>
        <taxon>Zoogloeaceae</taxon>
        <taxon>Azoarcus</taxon>
    </lineage>
</organism>
<sequence>MSRSASSSSSSLKRGVALGLGVLAIGGLAWFFMRGQGGAAGQPATNPWNAPVPVRVVPAEAGNLALRLRAIGTVTPMAAVTVRSRVDGELLKVAFEEGQMVKKGALLAEIDPSLYRVRLAQAEGQQLQNRAQLKNAESELARYQTLFAQDSIARQQVDTQEALVNQLRGTVKADQAQVDDARLQLQWTRIEAPIAGRLGLRRVDPGNLVSTGDTEGLVTLTQMRPISVVFTIPEHQLGEVRQELRAGHTLTVEARDRDDRLSLAQGVLRTVDNQIDVATGTVKLKAEFANDDEALFPNQFVNIRLDVRRVDAAVTIPLDAVQFGSKGSYVYVVSDGKAHIRPLKLGAGDGDRVVVEQGLQVGDQVVLEGLDRLRDGRQVIVVEADAAAPGLPGHGAPAAAAGS</sequence>
<dbReference type="InterPro" id="IPR058626">
    <property type="entry name" value="MdtA-like_b-barrel"/>
</dbReference>
<gene>
    <name evidence="11" type="ORF">C7389_113107</name>
</gene>